<organism evidence="1 2">
    <name type="scientific">Pontivivens marinum</name>
    <dbReference type="NCBI Taxonomy" id="1690039"/>
    <lineage>
        <taxon>Bacteria</taxon>
        <taxon>Pseudomonadati</taxon>
        <taxon>Pseudomonadota</taxon>
        <taxon>Alphaproteobacteria</taxon>
        <taxon>Rhodobacterales</taxon>
        <taxon>Paracoccaceae</taxon>
        <taxon>Pontivivens</taxon>
    </lineage>
</organism>
<reference evidence="2" key="1">
    <citation type="submission" date="2017-09" db="EMBL/GenBank/DDBJ databases">
        <authorList>
            <person name="Varghese N."/>
            <person name="Submissions S."/>
        </authorList>
    </citation>
    <scope>NUCLEOTIDE SEQUENCE [LARGE SCALE GENOMIC DNA]</scope>
    <source>
        <strain evidence="2">C7</strain>
    </source>
</reference>
<dbReference type="GO" id="GO:0005737">
    <property type="term" value="C:cytoplasm"/>
    <property type="evidence" value="ECO:0007669"/>
    <property type="project" value="TreeGrafter"/>
</dbReference>
<keyword evidence="2" id="KW-1185">Reference proteome</keyword>
<dbReference type="AlphaFoldDB" id="A0A2C9CQG3"/>
<evidence type="ECO:0000313" key="1">
    <source>
        <dbReference type="EMBL" id="SOH93502.1"/>
    </source>
</evidence>
<dbReference type="Proteomes" id="UP000220034">
    <property type="component" value="Unassembled WGS sequence"/>
</dbReference>
<dbReference type="SUPFAM" id="SSF56529">
    <property type="entry name" value="FAH"/>
    <property type="match status" value="1"/>
</dbReference>
<dbReference type="RefSeq" id="WP_097929082.1">
    <property type="nucleotide sequence ID" value="NZ_OCTN01000002.1"/>
</dbReference>
<dbReference type="OrthoDB" id="9792137at2"/>
<protein>
    <submittedName>
        <fullName evidence="1">2-keto-4-pentenoate hydratase</fullName>
    </submittedName>
</protein>
<dbReference type="Gene3D" id="3.90.850.10">
    <property type="entry name" value="Fumarylacetoacetase-like, C-terminal domain"/>
    <property type="match status" value="1"/>
</dbReference>
<dbReference type="GO" id="GO:0008684">
    <property type="term" value="F:2-oxopent-4-enoate hydratase activity"/>
    <property type="evidence" value="ECO:0007669"/>
    <property type="project" value="TreeGrafter"/>
</dbReference>
<dbReference type="EMBL" id="OCTN01000002">
    <property type="protein sequence ID" value="SOH93502.1"/>
    <property type="molecule type" value="Genomic_DNA"/>
</dbReference>
<dbReference type="PANTHER" id="PTHR30143">
    <property type="entry name" value="ACID HYDRATASE"/>
    <property type="match status" value="1"/>
</dbReference>
<dbReference type="InterPro" id="IPR050772">
    <property type="entry name" value="Hydratase-Decarb/MhpD_sf"/>
</dbReference>
<accession>A0A2C9CQG3</accession>
<sequence>MTPDMIAQRAAQVAEARKNLTDFVDHDDIPDLETAYAVQDALAALEGPVGGYKISWNRAELQANFGVSAPGAARILKQRIVPDAAVLPAQDYSLLMLEPEIAAVLSADIPMQPQDADSVAQYVGYLVPAFELLDRRGASSIKGLNIISQGVFNAGVVLGTPSGTEIGATHVQIGDTVHCDAPDASPEPPLQALAYLANLFAARGVQLRQGDVIMCGSHTGLLPIAIGDTARMAVAGLGEVSLSLTA</sequence>
<proteinExistence type="predicted"/>
<gene>
    <name evidence="1" type="ORF">SAMN06273572_102178</name>
</gene>
<evidence type="ECO:0000313" key="2">
    <source>
        <dbReference type="Proteomes" id="UP000220034"/>
    </source>
</evidence>
<dbReference type="PANTHER" id="PTHR30143:SF0">
    <property type="entry name" value="2-KETO-4-PENTENOATE HYDRATASE"/>
    <property type="match status" value="1"/>
</dbReference>
<name>A0A2C9CQG3_9RHOB</name>
<dbReference type="InterPro" id="IPR036663">
    <property type="entry name" value="Fumarylacetoacetase_C_sf"/>
</dbReference>